<dbReference type="EMBL" id="BSDP01000001">
    <property type="protein sequence ID" value="GLI26192.1"/>
    <property type="molecule type" value="Genomic_DNA"/>
</dbReference>
<feature type="domain" description="Polysaccharide pyruvyl transferase" evidence="1">
    <location>
        <begin position="106"/>
        <end position="350"/>
    </location>
</feature>
<dbReference type="AlphaFoldDB" id="A0A9W6FQ42"/>
<evidence type="ECO:0000259" key="1">
    <source>
        <dbReference type="Pfam" id="PF04230"/>
    </source>
</evidence>
<dbReference type="PANTHER" id="PTHR36836:SF1">
    <property type="entry name" value="COLANIC ACID BIOSYNTHESIS PROTEIN WCAK"/>
    <property type="match status" value="1"/>
</dbReference>
<keyword evidence="3" id="KW-1185">Reference proteome</keyword>
<dbReference type="RefSeq" id="WP_281882190.1">
    <property type="nucleotide sequence ID" value="NZ_BSDP01000001.1"/>
</dbReference>
<sequence length="420" mass="43561">MPAVTARARRALSRLSGDPRVLDAIAGVAIRRALRRRRPGRLAVLLGPPGRGNIGDQALVEAFCENVTGPVVVVVRASGDVEVPAQLSTRVRVEVLPGLLYGGARSHARDAARLGRLLADASSFSVVGADIMDGAYAHRASIARANLAARASRAGIDSRILGFSWNDAPHPGALAAVRRASRSGVRLLARDPVSASRLAEAGVPTDETADIVFSARTTDSRVADRVVERVGDDFAIVNASGLVAGDHDQLDDLEGVVDRLRAGGRGVLILPHVSRPGGDDIAVCRELAARVDAGVLGGDRPPSGVLLIDRLVSPAEIRGLARRARLTVTGRMHLAIMSIMHGVPAVTVSTQGKVEGLMERTGTPGLCIAPGPGFGDRVHAALDAIESGAAVRERVRAAAPRLVADAERNLDGLPAAGAGA</sequence>
<evidence type="ECO:0000313" key="3">
    <source>
        <dbReference type="Proteomes" id="UP001144396"/>
    </source>
</evidence>
<dbReference type="Pfam" id="PF04230">
    <property type="entry name" value="PS_pyruv_trans"/>
    <property type="match status" value="1"/>
</dbReference>
<comment type="caution">
    <text evidence="2">The sequence shown here is derived from an EMBL/GenBank/DDBJ whole genome shotgun (WGS) entry which is preliminary data.</text>
</comment>
<organism evidence="2 3">
    <name type="scientific">Agromyces rhizosphaerae</name>
    <dbReference type="NCBI Taxonomy" id="88374"/>
    <lineage>
        <taxon>Bacteria</taxon>
        <taxon>Bacillati</taxon>
        <taxon>Actinomycetota</taxon>
        <taxon>Actinomycetes</taxon>
        <taxon>Micrococcales</taxon>
        <taxon>Microbacteriaceae</taxon>
        <taxon>Agromyces</taxon>
    </lineage>
</organism>
<protein>
    <recommendedName>
        <fullName evidence="1">Polysaccharide pyruvyl transferase domain-containing protein</fullName>
    </recommendedName>
</protein>
<dbReference type="InterPro" id="IPR007345">
    <property type="entry name" value="Polysacch_pyruvyl_Trfase"/>
</dbReference>
<dbReference type="PANTHER" id="PTHR36836">
    <property type="entry name" value="COLANIC ACID BIOSYNTHESIS PROTEIN WCAK"/>
    <property type="match status" value="1"/>
</dbReference>
<dbReference type="Proteomes" id="UP001144396">
    <property type="component" value="Unassembled WGS sequence"/>
</dbReference>
<evidence type="ECO:0000313" key="2">
    <source>
        <dbReference type="EMBL" id="GLI26192.1"/>
    </source>
</evidence>
<accession>A0A9W6FQ42</accession>
<proteinExistence type="predicted"/>
<name>A0A9W6FQ42_9MICO</name>
<reference evidence="2" key="1">
    <citation type="submission" date="2022-12" db="EMBL/GenBank/DDBJ databases">
        <title>Reference genome sequencing for broad-spectrum identification of bacterial and archaeal isolates by mass spectrometry.</title>
        <authorList>
            <person name="Sekiguchi Y."/>
            <person name="Tourlousse D.M."/>
        </authorList>
    </citation>
    <scope>NUCLEOTIDE SEQUENCE</scope>
    <source>
        <strain evidence="2">14</strain>
    </source>
</reference>
<gene>
    <name evidence="2" type="ORF">ARHIZOSPH14_04340</name>
</gene>